<evidence type="ECO:0000259" key="5">
    <source>
        <dbReference type="Pfam" id="PF02902"/>
    </source>
</evidence>
<evidence type="ECO:0000256" key="4">
    <source>
        <dbReference type="SAM" id="MobiDB-lite"/>
    </source>
</evidence>
<comment type="similarity">
    <text evidence="1">Belongs to the peptidase C48 family.</text>
</comment>
<evidence type="ECO:0000313" key="7">
    <source>
        <dbReference type="Proteomes" id="UP001153076"/>
    </source>
</evidence>
<dbReference type="EMBL" id="JAKOGI010000158">
    <property type="protein sequence ID" value="KAJ8441635.1"/>
    <property type="molecule type" value="Genomic_DNA"/>
</dbReference>
<feature type="region of interest" description="Disordered" evidence="4">
    <location>
        <begin position="24"/>
        <end position="43"/>
    </location>
</feature>
<protein>
    <recommendedName>
        <fullName evidence="5">Ubiquitin-like protease family profile domain-containing protein</fullName>
    </recommendedName>
</protein>
<accession>A0A9Q1KDR0</accession>
<evidence type="ECO:0000256" key="2">
    <source>
        <dbReference type="ARBA" id="ARBA00022670"/>
    </source>
</evidence>
<sequence length="277" mass="31549">MKQGQESPNEKGNFPVLPGLSQQSSSFGATMQDPEESGQALGHPSVSGRLATRFFKILEPFIGGWQLTFILFITRATQKAWILDEHQNWIIKTSSMEKVISYQLLLYREGIGLGGENFAPFLMNLPFYGSRESIAYKDPSGGLLPQSTIVETGYCLPFYFDLRIAGRRKLKYHEEEVFASQNWEEHLYVKVAIGLALMKLVKFTDVLRWEMEHADCPQQDNGHDCGVYMLMFMDLLSIRVDGLYFDQPYVRQACDKLLLSLLQRSVAHFPQAFLQGT</sequence>
<dbReference type="Pfam" id="PF02902">
    <property type="entry name" value="Peptidase_C48"/>
    <property type="match status" value="1"/>
</dbReference>
<dbReference type="OrthoDB" id="1024009at2759"/>
<dbReference type="InterPro" id="IPR038765">
    <property type="entry name" value="Papain-like_cys_pep_sf"/>
</dbReference>
<reference evidence="6" key="1">
    <citation type="submission" date="2022-04" db="EMBL/GenBank/DDBJ databases">
        <title>Carnegiea gigantea Genome sequencing and assembly v2.</title>
        <authorList>
            <person name="Copetti D."/>
            <person name="Sanderson M.J."/>
            <person name="Burquez A."/>
            <person name="Wojciechowski M.F."/>
        </authorList>
    </citation>
    <scope>NUCLEOTIDE SEQUENCE</scope>
    <source>
        <strain evidence="6">SGP5-SGP5p</strain>
        <tissue evidence="6">Aerial part</tissue>
    </source>
</reference>
<evidence type="ECO:0000256" key="1">
    <source>
        <dbReference type="ARBA" id="ARBA00005234"/>
    </source>
</evidence>
<comment type="caution">
    <text evidence="6">The sequence shown here is derived from an EMBL/GenBank/DDBJ whole genome shotgun (WGS) entry which is preliminary data.</text>
</comment>
<dbReference type="SUPFAM" id="SSF54001">
    <property type="entry name" value="Cysteine proteinases"/>
    <property type="match status" value="1"/>
</dbReference>
<dbReference type="GO" id="GO:0006508">
    <property type="term" value="P:proteolysis"/>
    <property type="evidence" value="ECO:0007669"/>
    <property type="project" value="UniProtKB-KW"/>
</dbReference>
<proteinExistence type="inferred from homology"/>
<evidence type="ECO:0000256" key="3">
    <source>
        <dbReference type="ARBA" id="ARBA00022801"/>
    </source>
</evidence>
<dbReference type="AlphaFoldDB" id="A0A9Q1KDR0"/>
<keyword evidence="3" id="KW-0378">Hydrolase</keyword>
<gene>
    <name evidence="6" type="ORF">Cgig2_025802</name>
</gene>
<keyword evidence="7" id="KW-1185">Reference proteome</keyword>
<organism evidence="6 7">
    <name type="scientific">Carnegiea gigantea</name>
    <dbReference type="NCBI Taxonomy" id="171969"/>
    <lineage>
        <taxon>Eukaryota</taxon>
        <taxon>Viridiplantae</taxon>
        <taxon>Streptophyta</taxon>
        <taxon>Embryophyta</taxon>
        <taxon>Tracheophyta</taxon>
        <taxon>Spermatophyta</taxon>
        <taxon>Magnoliopsida</taxon>
        <taxon>eudicotyledons</taxon>
        <taxon>Gunneridae</taxon>
        <taxon>Pentapetalae</taxon>
        <taxon>Caryophyllales</taxon>
        <taxon>Cactineae</taxon>
        <taxon>Cactaceae</taxon>
        <taxon>Cactoideae</taxon>
        <taxon>Echinocereeae</taxon>
        <taxon>Carnegiea</taxon>
    </lineage>
</organism>
<name>A0A9Q1KDR0_9CARY</name>
<dbReference type="Proteomes" id="UP001153076">
    <property type="component" value="Unassembled WGS sequence"/>
</dbReference>
<dbReference type="GO" id="GO:0008234">
    <property type="term" value="F:cysteine-type peptidase activity"/>
    <property type="evidence" value="ECO:0007669"/>
    <property type="project" value="InterPro"/>
</dbReference>
<feature type="domain" description="Ubiquitin-like protease family profile" evidence="5">
    <location>
        <begin position="203"/>
        <end position="238"/>
    </location>
</feature>
<dbReference type="InterPro" id="IPR003653">
    <property type="entry name" value="Peptidase_C48_C"/>
</dbReference>
<evidence type="ECO:0000313" key="6">
    <source>
        <dbReference type="EMBL" id="KAJ8441635.1"/>
    </source>
</evidence>
<keyword evidence="2" id="KW-0645">Protease</keyword>
<dbReference type="Gene3D" id="3.40.395.10">
    <property type="entry name" value="Adenoviral Proteinase, Chain A"/>
    <property type="match status" value="1"/>
</dbReference>